<dbReference type="Pfam" id="PF00899">
    <property type="entry name" value="ThiF"/>
    <property type="match status" value="1"/>
</dbReference>
<dbReference type="NCBIfam" id="NF004805">
    <property type="entry name" value="PRK06153.1-4"/>
    <property type="match status" value="1"/>
</dbReference>
<dbReference type="CDD" id="cd01483">
    <property type="entry name" value="E1_enzyme_family"/>
    <property type="match status" value="1"/>
</dbReference>
<dbReference type="Pfam" id="PF20590">
    <property type="entry name" value="DUF6791"/>
    <property type="match status" value="1"/>
</dbReference>
<proteinExistence type="predicted"/>
<dbReference type="InterPro" id="IPR046741">
    <property type="entry name" value="DUF6791"/>
</dbReference>
<dbReference type="Proteomes" id="UP000218272">
    <property type="component" value="Chromosome SCLO_1"/>
</dbReference>
<protein>
    <submittedName>
        <fullName evidence="3">Uncharacterized protein</fullName>
    </submittedName>
</protein>
<dbReference type="SUPFAM" id="SSF69572">
    <property type="entry name" value="Activating enzymes of the ubiquitin-like proteins"/>
    <property type="match status" value="1"/>
</dbReference>
<evidence type="ECO:0000313" key="3">
    <source>
        <dbReference type="EMBL" id="BAV65521.1"/>
    </source>
</evidence>
<dbReference type="InterPro" id="IPR035985">
    <property type="entry name" value="Ubiquitin-activating_enz"/>
</dbReference>
<organism evidence="3 4">
    <name type="scientific">Sphingobium cloacae</name>
    <dbReference type="NCBI Taxonomy" id="120107"/>
    <lineage>
        <taxon>Bacteria</taxon>
        <taxon>Pseudomonadati</taxon>
        <taxon>Pseudomonadota</taxon>
        <taxon>Alphaproteobacteria</taxon>
        <taxon>Sphingomonadales</taxon>
        <taxon>Sphingomonadaceae</taxon>
        <taxon>Sphingobium</taxon>
    </lineage>
</organism>
<dbReference type="RefSeq" id="WP_066519862.1">
    <property type="nucleotide sequence ID" value="NZ_AP017655.1"/>
</dbReference>
<keyword evidence="4" id="KW-1185">Reference proteome</keyword>
<name>A0A1E1F511_9SPHN</name>
<dbReference type="AlphaFoldDB" id="A0A1E1F511"/>
<dbReference type="NCBIfam" id="NF004804">
    <property type="entry name" value="PRK06153.1-3"/>
    <property type="match status" value="1"/>
</dbReference>
<reference evidence="3 4" key="1">
    <citation type="submission" date="2016-10" db="EMBL/GenBank/DDBJ databases">
        <title>Complete Genome Sequence of the Nonylphenol-Degrading Bacterium Sphingobium cloacae JCM 10874T.</title>
        <authorList>
            <person name="Ootsuka M."/>
            <person name="Nishizawa T."/>
            <person name="Ohta H."/>
        </authorList>
    </citation>
    <scope>NUCLEOTIDE SEQUENCE [LARGE SCALE GENOMIC DNA]</scope>
    <source>
        <strain evidence="3 4">JCM 10874</strain>
    </source>
</reference>
<feature type="domain" description="DUF6791" evidence="2">
    <location>
        <begin position="11"/>
        <end position="161"/>
    </location>
</feature>
<sequence length="394" mass="43531">MSAALISRDPHLKRLADEGFEIEVRNSHLIVRSVPHVTVDGNLARGVLTCALSLDGTGLTATPQGDHTMYFAGGTPCHRNGAPMGNIINNSQKQRCGEMDVDHYLSSKPEVTHRYENIYDKVVAYERLIGGAARSLDRTANARTHAKAMIANDDSPFAIPDSASARYRIGGVNRKLKGRVAIIGLGGTGSFLLDLLAKTWVTEIHLYDGDQLLNHNLFRSPGSPEPELLKDFPYKVAYYAQVYARMHTGITPHPVCVTAANVDELAGFDFVFVCVDKGSSRREIAEGLLQLEIPFVDTGIGVGLEEDCLDGCARATFIRPGTAWSEVERLLPFGDDKEDDDLYRTDIQIAAVNSLNAIMAIMRWKRWTNYFRDERNEVNSVYMIEGNNISNRAA</sequence>
<dbReference type="InterPro" id="IPR000594">
    <property type="entry name" value="ThiF_NAD_FAD-bd"/>
</dbReference>
<evidence type="ECO:0000259" key="2">
    <source>
        <dbReference type="Pfam" id="PF20590"/>
    </source>
</evidence>
<gene>
    <name evidence="3" type="ORF">SCLO_1024810</name>
</gene>
<evidence type="ECO:0000259" key="1">
    <source>
        <dbReference type="Pfam" id="PF00899"/>
    </source>
</evidence>
<feature type="domain" description="THIF-type NAD/FAD binding fold" evidence="1">
    <location>
        <begin position="175"/>
        <end position="300"/>
    </location>
</feature>
<dbReference type="Gene3D" id="3.40.50.720">
    <property type="entry name" value="NAD(P)-binding Rossmann-like Domain"/>
    <property type="match status" value="1"/>
</dbReference>
<evidence type="ECO:0000313" key="4">
    <source>
        <dbReference type="Proteomes" id="UP000218272"/>
    </source>
</evidence>
<dbReference type="GO" id="GO:0008641">
    <property type="term" value="F:ubiquitin-like modifier activating enzyme activity"/>
    <property type="evidence" value="ECO:0007669"/>
    <property type="project" value="InterPro"/>
</dbReference>
<accession>A0A1E1F511</accession>
<dbReference type="KEGG" id="sclo:SCLO_1024810"/>
<dbReference type="OrthoDB" id="8773615at2"/>
<dbReference type="EMBL" id="AP017655">
    <property type="protein sequence ID" value="BAV65521.1"/>
    <property type="molecule type" value="Genomic_DNA"/>
</dbReference>